<dbReference type="Pfam" id="PF00528">
    <property type="entry name" value="BPD_transp_1"/>
    <property type="match status" value="1"/>
</dbReference>
<keyword evidence="6 10" id="KW-1133">Transmembrane helix</keyword>
<feature type="transmembrane region" description="Helical" evidence="10">
    <location>
        <begin position="130"/>
        <end position="152"/>
    </location>
</feature>
<evidence type="ECO:0000256" key="5">
    <source>
        <dbReference type="ARBA" id="ARBA00022692"/>
    </source>
</evidence>
<keyword evidence="13" id="KW-1185">Reference proteome</keyword>
<dbReference type="SUPFAM" id="SSF161098">
    <property type="entry name" value="MetI-like"/>
    <property type="match status" value="1"/>
</dbReference>
<reference evidence="13" key="1">
    <citation type="journal article" date="2019" name="Int. J. Syst. Evol. Microbiol.">
        <title>The Global Catalogue of Microorganisms (GCM) 10K type strain sequencing project: providing services to taxonomists for standard genome sequencing and annotation.</title>
        <authorList>
            <consortium name="The Broad Institute Genomics Platform"/>
            <consortium name="The Broad Institute Genome Sequencing Center for Infectious Disease"/>
            <person name="Wu L."/>
            <person name="Ma J."/>
        </authorList>
    </citation>
    <scope>NUCLEOTIDE SEQUENCE [LARGE SCALE GENOMIC DNA]</scope>
    <source>
        <strain evidence="13">CGMCC 1.7693</strain>
    </source>
</reference>
<dbReference type="InterPro" id="IPR045621">
    <property type="entry name" value="BPD_transp_1_N"/>
</dbReference>
<keyword evidence="4" id="KW-1003">Cell membrane</keyword>
<feature type="transmembrane region" description="Helical" evidence="10">
    <location>
        <begin position="273"/>
        <end position="299"/>
    </location>
</feature>
<evidence type="ECO:0000256" key="9">
    <source>
        <dbReference type="ARBA" id="ARBA00041107"/>
    </source>
</evidence>
<dbReference type="PANTHER" id="PTHR43163">
    <property type="entry name" value="DIPEPTIDE TRANSPORT SYSTEM PERMEASE PROTEIN DPPB-RELATED"/>
    <property type="match status" value="1"/>
</dbReference>
<evidence type="ECO:0000256" key="4">
    <source>
        <dbReference type="ARBA" id="ARBA00022475"/>
    </source>
</evidence>
<comment type="function">
    <text evidence="8">Part of the ABC transporter complex GsiABCD involved in glutathione import. Probably responsible for the translocation of the substrate across the membrane.</text>
</comment>
<dbReference type="PANTHER" id="PTHR43163:SF5">
    <property type="entry name" value="GLUTATHIONE TRANSPORT SYSTEM PERMEASE PROTEIN GSIC"/>
    <property type="match status" value="1"/>
</dbReference>
<keyword evidence="7 10" id="KW-0472">Membrane</keyword>
<name>A0ABQ2NSI5_9BACI</name>
<dbReference type="Gene3D" id="1.10.3720.10">
    <property type="entry name" value="MetI-like"/>
    <property type="match status" value="1"/>
</dbReference>
<evidence type="ECO:0000256" key="3">
    <source>
        <dbReference type="ARBA" id="ARBA00022448"/>
    </source>
</evidence>
<feature type="domain" description="ABC transmembrane type-1" evidence="11">
    <location>
        <begin position="95"/>
        <end position="296"/>
    </location>
</feature>
<evidence type="ECO:0000256" key="2">
    <source>
        <dbReference type="ARBA" id="ARBA00009306"/>
    </source>
</evidence>
<comment type="similarity">
    <text evidence="2 10">Belongs to the binding-protein-dependent transport system permease family.</text>
</comment>
<proteinExistence type="inferred from homology"/>
<keyword evidence="5 10" id="KW-0812">Transmembrane</keyword>
<evidence type="ECO:0000259" key="11">
    <source>
        <dbReference type="PROSITE" id="PS50928"/>
    </source>
</evidence>
<dbReference type="CDD" id="cd06261">
    <property type="entry name" value="TM_PBP2"/>
    <property type="match status" value="1"/>
</dbReference>
<comment type="caution">
    <text evidence="12">The sequence shown here is derived from an EMBL/GenBank/DDBJ whole genome shotgun (WGS) entry which is preliminary data.</text>
</comment>
<dbReference type="Proteomes" id="UP000641206">
    <property type="component" value="Unassembled WGS sequence"/>
</dbReference>
<organism evidence="12 13">
    <name type="scientific">Oceanobacillus neutriphilus</name>
    <dbReference type="NCBI Taxonomy" id="531815"/>
    <lineage>
        <taxon>Bacteria</taxon>
        <taxon>Bacillati</taxon>
        <taxon>Bacillota</taxon>
        <taxon>Bacilli</taxon>
        <taxon>Bacillales</taxon>
        <taxon>Bacillaceae</taxon>
        <taxon>Oceanobacillus</taxon>
    </lineage>
</organism>
<sequence length="306" mass="34154">MGRYIIKRIIGLIPLLLAVSFLIFIFIHLIPGDPARLMAGKDATNDEVEALRTYLGLDKPILEQYFIYMKELFQGDLGHSLRSNAPVTQLFGERFLPSLQLSILSIGWAMLIGILLGVISAVFRGRWPDYFGTITAISGISVPNFWLGLVMIQLFAVQFNIFPAGGIETWKGYVLPSFALGAGIMAMITRFTRSSLVQTLQEDFIRTARSRGLGERAIIFGHALKKSMITVLTIAGLQFGFLLGGSIVVETVFSFPGMGRLLIDSIQFRDYPVVQSLLLIFSLEFILVNLIVDILYGFFNPKIRYN</sequence>
<comment type="subcellular location">
    <subcellularLocation>
        <location evidence="1 10">Cell membrane</location>
        <topology evidence="1 10">Multi-pass membrane protein</topology>
    </subcellularLocation>
</comment>
<evidence type="ECO:0000256" key="7">
    <source>
        <dbReference type="ARBA" id="ARBA00023136"/>
    </source>
</evidence>
<evidence type="ECO:0000313" key="12">
    <source>
        <dbReference type="EMBL" id="GGP10290.1"/>
    </source>
</evidence>
<dbReference type="EMBL" id="BMLW01000004">
    <property type="protein sequence ID" value="GGP10290.1"/>
    <property type="molecule type" value="Genomic_DNA"/>
</dbReference>
<feature type="transmembrane region" description="Helical" evidence="10">
    <location>
        <begin position="229"/>
        <end position="253"/>
    </location>
</feature>
<feature type="transmembrane region" description="Helical" evidence="10">
    <location>
        <begin position="101"/>
        <end position="123"/>
    </location>
</feature>
<evidence type="ECO:0000256" key="8">
    <source>
        <dbReference type="ARBA" id="ARBA00037215"/>
    </source>
</evidence>
<dbReference type="InterPro" id="IPR035906">
    <property type="entry name" value="MetI-like_sf"/>
</dbReference>
<keyword evidence="3 10" id="KW-0813">Transport</keyword>
<gene>
    <name evidence="12" type="ORF">GCM10011346_17800</name>
</gene>
<dbReference type="RefSeq" id="WP_188734089.1">
    <property type="nucleotide sequence ID" value="NZ_BMLW01000004.1"/>
</dbReference>
<protein>
    <recommendedName>
        <fullName evidence="9">Glutathione transport system permease protein GsiC</fullName>
    </recommendedName>
</protein>
<evidence type="ECO:0000313" key="13">
    <source>
        <dbReference type="Proteomes" id="UP000641206"/>
    </source>
</evidence>
<dbReference type="Pfam" id="PF19300">
    <property type="entry name" value="BPD_transp_1_N"/>
    <property type="match status" value="1"/>
</dbReference>
<dbReference type="InterPro" id="IPR000515">
    <property type="entry name" value="MetI-like"/>
</dbReference>
<feature type="transmembrane region" description="Helical" evidence="10">
    <location>
        <begin position="172"/>
        <end position="191"/>
    </location>
</feature>
<dbReference type="PROSITE" id="PS50928">
    <property type="entry name" value="ABC_TM1"/>
    <property type="match status" value="1"/>
</dbReference>
<feature type="transmembrane region" description="Helical" evidence="10">
    <location>
        <begin position="12"/>
        <end position="30"/>
    </location>
</feature>
<evidence type="ECO:0000256" key="6">
    <source>
        <dbReference type="ARBA" id="ARBA00022989"/>
    </source>
</evidence>
<evidence type="ECO:0000256" key="1">
    <source>
        <dbReference type="ARBA" id="ARBA00004651"/>
    </source>
</evidence>
<evidence type="ECO:0000256" key="10">
    <source>
        <dbReference type="RuleBase" id="RU363032"/>
    </source>
</evidence>
<accession>A0ABQ2NSI5</accession>